<keyword evidence="2" id="KW-1133">Transmembrane helix</keyword>
<evidence type="ECO:0000256" key="1">
    <source>
        <dbReference type="SAM" id="MobiDB-lite"/>
    </source>
</evidence>
<proteinExistence type="predicted"/>
<evidence type="ECO:0000313" key="4">
    <source>
        <dbReference type="Proteomes" id="UP000826573"/>
    </source>
</evidence>
<comment type="caution">
    <text evidence="3">The sequence shown here is derived from an EMBL/GenBank/DDBJ whole genome shotgun (WGS) entry which is preliminary data.</text>
</comment>
<evidence type="ECO:0000313" key="3">
    <source>
        <dbReference type="EMBL" id="KAH0529019.1"/>
    </source>
</evidence>
<feature type="compositionally biased region" description="Low complexity" evidence="1">
    <location>
        <begin position="25"/>
        <end position="46"/>
    </location>
</feature>
<feature type="region of interest" description="Disordered" evidence="1">
    <location>
        <begin position="18"/>
        <end position="46"/>
    </location>
</feature>
<accession>A0A9P8HPL2</accession>
<protein>
    <submittedName>
        <fullName evidence="3">Uncharacterized protein</fullName>
    </submittedName>
</protein>
<gene>
    <name evidence="3" type="ORF">TsFJ059_003822</name>
</gene>
<dbReference type="AlphaFoldDB" id="A0A9P8HPL2"/>
<name>A0A9P8HPL2_9HYPO</name>
<keyword evidence="4" id="KW-1185">Reference proteome</keyword>
<feature type="transmembrane region" description="Helical" evidence="2">
    <location>
        <begin position="59"/>
        <end position="82"/>
    </location>
</feature>
<reference evidence="3 4" key="1">
    <citation type="submission" date="2021-08" db="EMBL/GenBank/DDBJ databases">
        <title>The highly contiguous genome resource for Trichoderma semiorbis FJ059, a fungal antagonistic to plant pathogens.</title>
        <authorList>
            <person name="Liu T."/>
        </authorList>
    </citation>
    <scope>NUCLEOTIDE SEQUENCE [LARGE SCALE GENOMIC DNA]</scope>
    <source>
        <strain evidence="3 4">FJ059</strain>
    </source>
</reference>
<sequence>MPANAEARRERLLRLSTAQEQASGTALNQAQTQTQTQEQAGQNDQAHNQPAIILYYERGVVMCFVFALALITTGSLAVALGVA</sequence>
<keyword evidence="2" id="KW-0472">Membrane</keyword>
<dbReference type="EMBL" id="JAIMJC010000002">
    <property type="protein sequence ID" value="KAH0529019.1"/>
    <property type="molecule type" value="Genomic_DNA"/>
</dbReference>
<evidence type="ECO:0000256" key="2">
    <source>
        <dbReference type="SAM" id="Phobius"/>
    </source>
</evidence>
<dbReference type="Proteomes" id="UP000826573">
    <property type="component" value="Unassembled WGS sequence"/>
</dbReference>
<organism evidence="3 4">
    <name type="scientific">Trichoderma semiorbis</name>
    <dbReference type="NCBI Taxonomy" id="1491008"/>
    <lineage>
        <taxon>Eukaryota</taxon>
        <taxon>Fungi</taxon>
        <taxon>Dikarya</taxon>
        <taxon>Ascomycota</taxon>
        <taxon>Pezizomycotina</taxon>
        <taxon>Sordariomycetes</taxon>
        <taxon>Hypocreomycetidae</taxon>
        <taxon>Hypocreales</taxon>
        <taxon>Hypocreaceae</taxon>
        <taxon>Trichoderma</taxon>
    </lineage>
</organism>
<keyword evidence="2" id="KW-0812">Transmembrane</keyword>